<organism evidence="1 2">
    <name type="scientific">Kolteria novifilia</name>
    <dbReference type="NCBI Taxonomy" id="2527975"/>
    <lineage>
        <taxon>Bacteria</taxon>
        <taxon>Pseudomonadati</taxon>
        <taxon>Planctomycetota</taxon>
        <taxon>Planctomycetia</taxon>
        <taxon>Kolteriales</taxon>
        <taxon>Kolteriaceae</taxon>
        <taxon>Kolteria</taxon>
    </lineage>
</organism>
<dbReference type="OrthoDB" id="7339425at2"/>
<evidence type="ECO:0008006" key="3">
    <source>
        <dbReference type="Google" id="ProtNLM"/>
    </source>
</evidence>
<evidence type="ECO:0000313" key="1">
    <source>
        <dbReference type="EMBL" id="QDU60477.1"/>
    </source>
</evidence>
<evidence type="ECO:0000313" key="2">
    <source>
        <dbReference type="Proteomes" id="UP000317093"/>
    </source>
</evidence>
<dbReference type="RefSeq" id="WP_145256372.1">
    <property type="nucleotide sequence ID" value="NZ_CP036279.1"/>
</dbReference>
<dbReference type="KEGG" id="knv:Pan216_13180"/>
<dbReference type="Proteomes" id="UP000317093">
    <property type="component" value="Chromosome"/>
</dbReference>
<sequence>MPWTLIGVLLVMGSPVDKDVPPAEQLPTLIAAEPVIEEVSDTQENQKPQSVFYSSLTEREEGGLSSCGSGCCGSGCCGSTCSDCCSCCDPCVPFCEKCRKLFQSDQCFNGFVSPISNPIFARSPISQTELRGMYIYDSIPSQNLAGPGDFNLLACQIRLALTERLQFTADKDGYLWLNSRGLGDPEGWVNLMAGLKYVVIRDVENQFLAAVGCTYELRTGESAIFQGQGDGVFTPYFSVGKEIAEVFHFIGNAGYSVPVDSADNSSFGYFQAHFDAQVTSWLYPVMEFNWWHYTAGGRRGLPTGLQEVDSLINLGTSDMAGRDLVTLAFGLSAKPSKHLEYGIAFEFPLSNNEMWINNRLINQLILRY</sequence>
<proteinExistence type="predicted"/>
<reference evidence="1 2" key="1">
    <citation type="submission" date="2019-02" db="EMBL/GenBank/DDBJ databases">
        <title>Deep-cultivation of Planctomycetes and their phenomic and genomic characterization uncovers novel biology.</title>
        <authorList>
            <person name="Wiegand S."/>
            <person name="Jogler M."/>
            <person name="Boedeker C."/>
            <person name="Pinto D."/>
            <person name="Vollmers J."/>
            <person name="Rivas-Marin E."/>
            <person name="Kohn T."/>
            <person name="Peeters S.H."/>
            <person name="Heuer A."/>
            <person name="Rast P."/>
            <person name="Oberbeckmann S."/>
            <person name="Bunk B."/>
            <person name="Jeske O."/>
            <person name="Meyerdierks A."/>
            <person name="Storesund J.E."/>
            <person name="Kallscheuer N."/>
            <person name="Luecker S."/>
            <person name="Lage O.M."/>
            <person name="Pohl T."/>
            <person name="Merkel B.J."/>
            <person name="Hornburger P."/>
            <person name="Mueller R.-W."/>
            <person name="Bruemmer F."/>
            <person name="Labrenz M."/>
            <person name="Spormann A.M."/>
            <person name="Op den Camp H."/>
            <person name="Overmann J."/>
            <person name="Amann R."/>
            <person name="Jetten M.S.M."/>
            <person name="Mascher T."/>
            <person name="Medema M.H."/>
            <person name="Devos D.P."/>
            <person name="Kaster A.-K."/>
            <person name="Ovreas L."/>
            <person name="Rohde M."/>
            <person name="Galperin M.Y."/>
            <person name="Jogler C."/>
        </authorList>
    </citation>
    <scope>NUCLEOTIDE SEQUENCE [LARGE SCALE GENOMIC DNA]</scope>
    <source>
        <strain evidence="1 2">Pan216</strain>
    </source>
</reference>
<accession>A0A518B0H4</accession>
<gene>
    <name evidence="1" type="ORF">Pan216_13180</name>
</gene>
<keyword evidence="2" id="KW-1185">Reference proteome</keyword>
<name>A0A518B0H4_9BACT</name>
<dbReference type="EMBL" id="CP036279">
    <property type="protein sequence ID" value="QDU60477.1"/>
    <property type="molecule type" value="Genomic_DNA"/>
</dbReference>
<protein>
    <recommendedName>
        <fullName evidence="3">MetA-pathway of phenol degradation</fullName>
    </recommendedName>
</protein>
<dbReference type="AlphaFoldDB" id="A0A518B0H4"/>